<evidence type="ECO:0000259" key="4">
    <source>
        <dbReference type="Pfam" id="PF02784"/>
    </source>
</evidence>
<dbReference type="Gene3D" id="2.40.37.10">
    <property type="entry name" value="Lyase, Ornithine Decarboxylase, Chain A, domain 1"/>
    <property type="match status" value="1"/>
</dbReference>
<reference evidence="5" key="1">
    <citation type="submission" date="2021-01" db="EMBL/GenBank/DDBJ databases">
        <title>Fulvivirga kasyanovii gen. nov., sp nov., a novel member of the phylum Bacteroidetes isolated from seawater in a mussel farm.</title>
        <authorList>
            <person name="Zhao L.-H."/>
            <person name="Wang Z.-J."/>
        </authorList>
    </citation>
    <scope>NUCLEOTIDE SEQUENCE</scope>
    <source>
        <strain evidence="5">2943</strain>
    </source>
</reference>
<organism evidence="5 6">
    <name type="scientific">Fulvivirga sediminis</name>
    <dbReference type="NCBI Taxonomy" id="2803949"/>
    <lineage>
        <taxon>Bacteria</taxon>
        <taxon>Pseudomonadati</taxon>
        <taxon>Bacteroidota</taxon>
        <taxon>Cytophagia</taxon>
        <taxon>Cytophagales</taxon>
        <taxon>Fulvivirgaceae</taxon>
        <taxon>Fulvivirga</taxon>
    </lineage>
</organism>
<comment type="cofactor">
    <cofactor evidence="1 3">
        <name>pyridoxal 5'-phosphate</name>
        <dbReference type="ChEBI" id="CHEBI:597326"/>
    </cofactor>
</comment>
<dbReference type="Gene3D" id="3.20.20.10">
    <property type="entry name" value="Alanine racemase"/>
    <property type="match status" value="1"/>
</dbReference>
<gene>
    <name evidence="5" type="ORF">JL102_19365</name>
</gene>
<evidence type="ECO:0000313" key="6">
    <source>
        <dbReference type="Proteomes" id="UP000659388"/>
    </source>
</evidence>
<evidence type="ECO:0000256" key="3">
    <source>
        <dbReference type="PIRSR" id="PIRSR600183-50"/>
    </source>
</evidence>
<dbReference type="PANTHER" id="PTHR43727">
    <property type="entry name" value="DIAMINOPIMELATE DECARBOXYLASE"/>
    <property type="match status" value="1"/>
</dbReference>
<dbReference type="PANTHER" id="PTHR43727:SF2">
    <property type="entry name" value="GROUP IV DECARBOXYLASE"/>
    <property type="match status" value="1"/>
</dbReference>
<feature type="modified residue" description="N6-(pyridoxal phosphate)lysine" evidence="3">
    <location>
        <position position="73"/>
    </location>
</feature>
<sequence length="467" mass="53169">MQTETSLLPPLTPKVHSWISQFISDPERVRSVIKQYGSPVNLHSTTPFIENYENYKRVLDKYELNHLICFARKANKSKSFVKAASEHGFGVDTASYRELLQCLDEGMDKDKLILTAAIKNKELIELAIKNEVLIIIDNLDELELTKKLSTELGVVAQIGLRLGGFHINGHKLYTRFGVDIEEAKNFMLDHIQQANQIQFRGFHFHLNGYSIDERAKAIAETIALIDEMRKYEISTEFIDIGGGLLINYLEDREEWDEFQEELKMAVQGFREPITFQNNGLGYSINDGELIGNLATYPYYNETHKEDFLEAILSYPTGKGEIATLLKDRNITIRMEPGRSLLDQSGVTLAEVVFRKYDSQGNLLIGLHMNKTQLFSSSADFLLDPIVLNYESNEDSEPTSGYFVGAYCLEQDVILKRKINLAKTPAIGDIVCFPNTAGYMMHFYETEAHLFNLSTNLFLKENGKVERD</sequence>
<keyword evidence="6" id="KW-1185">Reference proteome</keyword>
<feature type="domain" description="Orn/DAP/Arg decarboxylase 2 N-terminal" evidence="4">
    <location>
        <begin position="53"/>
        <end position="267"/>
    </location>
</feature>
<dbReference type="InterPro" id="IPR022653">
    <property type="entry name" value="De-COase2_pyr-phos_BS"/>
</dbReference>
<dbReference type="InterPro" id="IPR009006">
    <property type="entry name" value="Ala_racemase/Decarboxylase_C"/>
</dbReference>
<keyword evidence="2 3" id="KW-0663">Pyridoxal phosphate</keyword>
<proteinExistence type="predicted"/>
<dbReference type="Pfam" id="PF02784">
    <property type="entry name" value="Orn_Arg_deC_N"/>
    <property type="match status" value="1"/>
</dbReference>
<dbReference type="InterPro" id="IPR022644">
    <property type="entry name" value="De-COase2_N"/>
</dbReference>
<evidence type="ECO:0000313" key="5">
    <source>
        <dbReference type="EMBL" id="MBL3658320.1"/>
    </source>
</evidence>
<dbReference type="PRINTS" id="PR01179">
    <property type="entry name" value="ODADCRBXLASE"/>
</dbReference>
<dbReference type="Proteomes" id="UP000659388">
    <property type="component" value="Unassembled WGS sequence"/>
</dbReference>
<evidence type="ECO:0000256" key="1">
    <source>
        <dbReference type="ARBA" id="ARBA00001933"/>
    </source>
</evidence>
<dbReference type="EMBL" id="JAESIY010000012">
    <property type="protein sequence ID" value="MBL3658320.1"/>
    <property type="molecule type" value="Genomic_DNA"/>
</dbReference>
<accession>A0A937FCD9</accession>
<dbReference type="AlphaFoldDB" id="A0A937FCD9"/>
<feature type="active site" description="Proton donor" evidence="3">
    <location>
        <position position="407"/>
    </location>
</feature>
<dbReference type="SUPFAM" id="SSF50621">
    <property type="entry name" value="Alanine racemase C-terminal domain-like"/>
    <property type="match status" value="1"/>
</dbReference>
<dbReference type="GO" id="GO:0008836">
    <property type="term" value="F:diaminopimelate decarboxylase activity"/>
    <property type="evidence" value="ECO:0007669"/>
    <property type="project" value="TreeGrafter"/>
</dbReference>
<name>A0A937FCD9_9BACT</name>
<dbReference type="InterPro" id="IPR029066">
    <property type="entry name" value="PLP-binding_barrel"/>
</dbReference>
<dbReference type="PROSITE" id="PS00878">
    <property type="entry name" value="ODR_DC_2_1"/>
    <property type="match status" value="1"/>
</dbReference>
<dbReference type="InterPro" id="IPR000183">
    <property type="entry name" value="Orn/DAP/Arg_de-COase"/>
</dbReference>
<dbReference type="RefSeq" id="WP_202246116.1">
    <property type="nucleotide sequence ID" value="NZ_JAESIY010000012.1"/>
</dbReference>
<evidence type="ECO:0000256" key="2">
    <source>
        <dbReference type="ARBA" id="ARBA00022898"/>
    </source>
</evidence>
<protein>
    <submittedName>
        <fullName evidence="5">Alanine racemase</fullName>
    </submittedName>
</protein>
<dbReference type="GO" id="GO:0009089">
    <property type="term" value="P:lysine biosynthetic process via diaminopimelate"/>
    <property type="evidence" value="ECO:0007669"/>
    <property type="project" value="TreeGrafter"/>
</dbReference>
<comment type="caution">
    <text evidence="5">The sequence shown here is derived from an EMBL/GenBank/DDBJ whole genome shotgun (WGS) entry which is preliminary data.</text>
</comment>
<dbReference type="SUPFAM" id="SSF51419">
    <property type="entry name" value="PLP-binding barrel"/>
    <property type="match status" value="1"/>
</dbReference>